<sequence>MDLKISIYNIQEKLLNNFEMTRTYINDQMPKMGVEDTNSPSHKHLQFLLKNLSVLVENIKMSEFRDRYRLNPTNVNLLFLLGQKVETIKERVQIFKAKYKEMHTAMVHLKDCSFLFSIVLLYQIWHKCWMFFCMRYDIIMRCIYKVSESPAKYKAKELFTICISDEDVELLVAREGLDVLVQQNVDVDNLSYELITGQNNLSHQNKEKTRNAVADYLATSTLLDNLVNSDTKPRSRMPYTKNFTQPSPTPPSNNFNDKNNPSTMTMSEYCTIKKRLLYVVHQEYYSGAASQSLPAASVNSELVPRMKVQQSMIKIEETVTKNNVDAGGVDKKVMQPVAASFSFDLGLQSSFSGYEQAADSVSRLRELPVFGPLLDVNNLGQFQTPAPDEVDINNLNYAQFLGEFYKSK</sequence>
<accession>A0A9P0BAC7</accession>
<dbReference type="OrthoDB" id="10622965at2759"/>
<reference evidence="2" key="1">
    <citation type="submission" date="2021-12" db="EMBL/GenBank/DDBJ databases">
        <authorList>
            <person name="King R."/>
        </authorList>
    </citation>
    <scope>NUCLEOTIDE SEQUENCE</scope>
</reference>
<name>A0A9P0BAC7_BRAAE</name>
<organism evidence="2 3">
    <name type="scientific">Brassicogethes aeneus</name>
    <name type="common">Rape pollen beetle</name>
    <name type="synonym">Meligethes aeneus</name>
    <dbReference type="NCBI Taxonomy" id="1431903"/>
    <lineage>
        <taxon>Eukaryota</taxon>
        <taxon>Metazoa</taxon>
        <taxon>Ecdysozoa</taxon>
        <taxon>Arthropoda</taxon>
        <taxon>Hexapoda</taxon>
        <taxon>Insecta</taxon>
        <taxon>Pterygota</taxon>
        <taxon>Neoptera</taxon>
        <taxon>Endopterygota</taxon>
        <taxon>Coleoptera</taxon>
        <taxon>Polyphaga</taxon>
        <taxon>Cucujiformia</taxon>
        <taxon>Nitidulidae</taxon>
        <taxon>Meligethinae</taxon>
        <taxon>Brassicogethes</taxon>
    </lineage>
</organism>
<feature type="compositionally biased region" description="Polar residues" evidence="1">
    <location>
        <begin position="241"/>
        <end position="261"/>
    </location>
</feature>
<dbReference type="EMBL" id="OV121136">
    <property type="protein sequence ID" value="CAH0557625.1"/>
    <property type="molecule type" value="Genomic_DNA"/>
</dbReference>
<dbReference type="AlphaFoldDB" id="A0A9P0BAC7"/>
<evidence type="ECO:0000313" key="2">
    <source>
        <dbReference type="EMBL" id="CAH0557625.1"/>
    </source>
</evidence>
<evidence type="ECO:0000256" key="1">
    <source>
        <dbReference type="SAM" id="MobiDB-lite"/>
    </source>
</evidence>
<protein>
    <submittedName>
        <fullName evidence="2">Uncharacterized protein</fullName>
    </submittedName>
</protein>
<feature type="region of interest" description="Disordered" evidence="1">
    <location>
        <begin position="229"/>
        <end position="261"/>
    </location>
</feature>
<dbReference type="Proteomes" id="UP001154078">
    <property type="component" value="Chromosome 5"/>
</dbReference>
<evidence type="ECO:0000313" key="3">
    <source>
        <dbReference type="Proteomes" id="UP001154078"/>
    </source>
</evidence>
<proteinExistence type="predicted"/>
<keyword evidence="3" id="KW-1185">Reference proteome</keyword>
<gene>
    <name evidence="2" type="ORF">MELIAE_LOCUS8306</name>
</gene>